<proteinExistence type="predicted"/>
<name>A0ABT6FIY7_9BACT</name>
<feature type="region of interest" description="Disordered" evidence="1">
    <location>
        <begin position="77"/>
        <end position="115"/>
    </location>
</feature>
<keyword evidence="3" id="KW-1185">Reference proteome</keyword>
<reference evidence="2 3" key="1">
    <citation type="submission" date="2023-03" db="EMBL/GenBank/DDBJ databases">
        <title>Paludisphaera mucosa sp. nov. a novel planctomycete from northern fen.</title>
        <authorList>
            <person name="Ivanova A."/>
        </authorList>
    </citation>
    <scope>NUCLEOTIDE SEQUENCE [LARGE SCALE GENOMIC DNA]</scope>
    <source>
        <strain evidence="2 3">Pla2</strain>
    </source>
</reference>
<dbReference type="EMBL" id="JARRAG010000002">
    <property type="protein sequence ID" value="MDG3007542.1"/>
    <property type="molecule type" value="Genomic_DNA"/>
</dbReference>
<gene>
    <name evidence="2" type="ORF">PZE19_27585</name>
</gene>
<organism evidence="2 3">
    <name type="scientific">Paludisphaera mucosa</name>
    <dbReference type="NCBI Taxonomy" id="3030827"/>
    <lineage>
        <taxon>Bacteria</taxon>
        <taxon>Pseudomonadati</taxon>
        <taxon>Planctomycetota</taxon>
        <taxon>Planctomycetia</taxon>
        <taxon>Isosphaerales</taxon>
        <taxon>Isosphaeraceae</taxon>
        <taxon>Paludisphaera</taxon>
    </lineage>
</organism>
<sequence length="115" mass="12116">MKVVRRISGLSLAVTCAVVGHGLVGSEAKAQAAGAPAGWYVVQPAPVPATAGTIYRYQPQPPPVYYANPGVRVASPFARRAPIRPPRGTPIGPANREFGTGRTYPMIKPWLPSSP</sequence>
<evidence type="ECO:0000313" key="2">
    <source>
        <dbReference type="EMBL" id="MDG3007542.1"/>
    </source>
</evidence>
<evidence type="ECO:0000313" key="3">
    <source>
        <dbReference type="Proteomes" id="UP001216907"/>
    </source>
</evidence>
<dbReference type="Proteomes" id="UP001216907">
    <property type="component" value="Unassembled WGS sequence"/>
</dbReference>
<comment type="caution">
    <text evidence="2">The sequence shown here is derived from an EMBL/GenBank/DDBJ whole genome shotgun (WGS) entry which is preliminary data.</text>
</comment>
<evidence type="ECO:0000256" key="1">
    <source>
        <dbReference type="SAM" id="MobiDB-lite"/>
    </source>
</evidence>
<accession>A0ABT6FIY7</accession>
<protein>
    <submittedName>
        <fullName evidence="2">Uncharacterized protein</fullName>
    </submittedName>
</protein>
<dbReference type="RefSeq" id="WP_277863820.1">
    <property type="nucleotide sequence ID" value="NZ_JARRAG010000002.1"/>
</dbReference>